<comment type="subcellular location">
    <subcellularLocation>
        <location evidence="1 5 6">Nucleus</location>
    </subcellularLocation>
</comment>
<feature type="compositionally biased region" description="Polar residues" evidence="7">
    <location>
        <begin position="14"/>
        <end position="25"/>
    </location>
</feature>
<evidence type="ECO:0000256" key="3">
    <source>
        <dbReference type="ARBA" id="ARBA00023155"/>
    </source>
</evidence>
<comment type="caution">
    <text evidence="9">The sequence shown here is derived from an EMBL/GenBank/DDBJ whole genome shotgun (WGS) entry which is preliminary data.</text>
</comment>
<dbReference type="OrthoDB" id="1867783at2759"/>
<keyword evidence="4 5" id="KW-0539">Nucleus</keyword>
<dbReference type="InterPro" id="IPR001356">
    <property type="entry name" value="HD"/>
</dbReference>
<evidence type="ECO:0000256" key="1">
    <source>
        <dbReference type="ARBA" id="ARBA00004123"/>
    </source>
</evidence>
<feature type="compositionally biased region" description="Low complexity" evidence="7">
    <location>
        <begin position="1"/>
        <end position="13"/>
    </location>
</feature>
<keyword evidence="10" id="KW-1185">Reference proteome</keyword>
<evidence type="ECO:0000313" key="10">
    <source>
        <dbReference type="Proteomes" id="UP000298663"/>
    </source>
</evidence>
<dbReference type="InterPro" id="IPR017970">
    <property type="entry name" value="Homeobox_CS"/>
</dbReference>
<dbReference type="PROSITE" id="PS50071">
    <property type="entry name" value="HOMEOBOX_2"/>
    <property type="match status" value="1"/>
</dbReference>
<dbReference type="PROSITE" id="PS00027">
    <property type="entry name" value="HOMEOBOX_1"/>
    <property type="match status" value="1"/>
</dbReference>
<dbReference type="GO" id="GO:0005634">
    <property type="term" value="C:nucleus"/>
    <property type="evidence" value="ECO:0007669"/>
    <property type="project" value="UniProtKB-SubCell"/>
</dbReference>
<proteinExistence type="predicted"/>
<evidence type="ECO:0000256" key="2">
    <source>
        <dbReference type="ARBA" id="ARBA00023125"/>
    </source>
</evidence>
<reference evidence="9 10" key="1">
    <citation type="journal article" date="2015" name="Genome Biol.">
        <title>Comparative genomics of Steinernema reveals deeply conserved gene regulatory networks.</title>
        <authorList>
            <person name="Dillman A.R."/>
            <person name="Macchietto M."/>
            <person name="Porter C.F."/>
            <person name="Rogers A."/>
            <person name="Williams B."/>
            <person name="Antoshechkin I."/>
            <person name="Lee M.M."/>
            <person name="Goodwin Z."/>
            <person name="Lu X."/>
            <person name="Lewis E.E."/>
            <person name="Goodrich-Blair H."/>
            <person name="Stock S.P."/>
            <person name="Adams B.J."/>
            <person name="Sternberg P.W."/>
            <person name="Mortazavi A."/>
        </authorList>
    </citation>
    <scope>NUCLEOTIDE SEQUENCE [LARGE SCALE GENOMIC DNA]</scope>
    <source>
        <strain evidence="9 10">ALL</strain>
    </source>
</reference>
<keyword evidence="3 5" id="KW-0371">Homeobox</keyword>
<evidence type="ECO:0000256" key="5">
    <source>
        <dbReference type="PROSITE-ProRule" id="PRU00108"/>
    </source>
</evidence>
<dbReference type="STRING" id="34508.A0A4U5LYP4"/>
<dbReference type="Pfam" id="PF00046">
    <property type="entry name" value="Homeodomain"/>
    <property type="match status" value="1"/>
</dbReference>
<dbReference type="InterPro" id="IPR050460">
    <property type="entry name" value="Distal-less_Homeobox_TF"/>
</dbReference>
<evidence type="ECO:0000313" key="9">
    <source>
        <dbReference type="EMBL" id="TKR61387.1"/>
    </source>
</evidence>
<feature type="region of interest" description="Disordered" evidence="7">
    <location>
        <begin position="1"/>
        <end position="66"/>
    </location>
</feature>
<evidence type="ECO:0000256" key="6">
    <source>
        <dbReference type="RuleBase" id="RU000682"/>
    </source>
</evidence>
<dbReference type="CDD" id="cd00086">
    <property type="entry name" value="homeodomain"/>
    <property type="match status" value="1"/>
</dbReference>
<dbReference type="EMBL" id="AZBU02000011">
    <property type="protein sequence ID" value="TKR61387.1"/>
    <property type="molecule type" value="Genomic_DNA"/>
</dbReference>
<dbReference type="PANTHER" id="PTHR24327">
    <property type="entry name" value="HOMEOBOX PROTEIN"/>
    <property type="match status" value="1"/>
</dbReference>
<dbReference type="SMART" id="SM00389">
    <property type="entry name" value="HOX"/>
    <property type="match status" value="1"/>
</dbReference>
<evidence type="ECO:0000259" key="8">
    <source>
        <dbReference type="PROSITE" id="PS50071"/>
    </source>
</evidence>
<keyword evidence="2 5" id="KW-0238">DNA-binding</keyword>
<feature type="compositionally biased region" description="Polar residues" evidence="7">
    <location>
        <begin position="35"/>
        <end position="60"/>
    </location>
</feature>
<name>A0A4U5LYP4_STECR</name>
<evidence type="ECO:0000256" key="7">
    <source>
        <dbReference type="SAM" id="MobiDB-lite"/>
    </source>
</evidence>
<feature type="domain" description="Homeobox" evidence="8">
    <location>
        <begin position="115"/>
        <end position="175"/>
    </location>
</feature>
<accession>A0A4U5LYP4</accession>
<dbReference type="AlphaFoldDB" id="A0A4U5LYP4"/>
<evidence type="ECO:0000256" key="4">
    <source>
        <dbReference type="ARBA" id="ARBA00023242"/>
    </source>
</evidence>
<dbReference type="InterPro" id="IPR000047">
    <property type="entry name" value="HTH_motif"/>
</dbReference>
<sequence length="185" mass="20863">MSDSSLDSGIASSRESSFRNVSVNEESLDDCRESSPGSFTQESLSPVPSFGSEPQTTVSPPTRPEPMAPHLFAVHLTATLGVENALRFAMSSTAENFMAEAQKQTTAMMPKKRARTERKPRENYSKAEQAALEEFYEITKHPQFEEKKELAAKIGLSYQRVQKWFENRRQRDKTIQKARAMVVEV</sequence>
<dbReference type="GO" id="GO:0000981">
    <property type="term" value="F:DNA-binding transcription factor activity, RNA polymerase II-specific"/>
    <property type="evidence" value="ECO:0007669"/>
    <property type="project" value="InterPro"/>
</dbReference>
<dbReference type="GO" id="GO:0003677">
    <property type="term" value="F:DNA binding"/>
    <property type="evidence" value="ECO:0007669"/>
    <property type="project" value="UniProtKB-UniRule"/>
</dbReference>
<dbReference type="Gene3D" id="1.10.10.60">
    <property type="entry name" value="Homeodomain-like"/>
    <property type="match status" value="1"/>
</dbReference>
<feature type="region of interest" description="Disordered" evidence="7">
    <location>
        <begin position="104"/>
        <end position="125"/>
    </location>
</feature>
<reference evidence="9 10" key="2">
    <citation type="journal article" date="2019" name="G3 (Bethesda)">
        <title>Hybrid Assembly of the Genome of the Entomopathogenic Nematode Steinernema carpocapsae Identifies the X-Chromosome.</title>
        <authorList>
            <person name="Serra L."/>
            <person name="Macchietto M."/>
            <person name="Macias-Munoz A."/>
            <person name="McGill C.J."/>
            <person name="Rodriguez I.M."/>
            <person name="Rodriguez B."/>
            <person name="Murad R."/>
            <person name="Mortazavi A."/>
        </authorList>
    </citation>
    <scope>NUCLEOTIDE SEQUENCE [LARGE SCALE GENOMIC DNA]</scope>
    <source>
        <strain evidence="9 10">ALL</strain>
    </source>
</reference>
<feature type="DNA-binding region" description="Homeobox" evidence="5">
    <location>
        <begin position="117"/>
        <end position="176"/>
    </location>
</feature>
<dbReference type="SUPFAM" id="SSF46689">
    <property type="entry name" value="Homeodomain-like"/>
    <property type="match status" value="1"/>
</dbReference>
<dbReference type="PRINTS" id="PR00031">
    <property type="entry name" value="HTHREPRESSR"/>
</dbReference>
<dbReference type="InterPro" id="IPR009057">
    <property type="entry name" value="Homeodomain-like_sf"/>
</dbReference>
<organism evidence="9 10">
    <name type="scientific">Steinernema carpocapsae</name>
    <name type="common">Entomopathogenic nematode</name>
    <dbReference type="NCBI Taxonomy" id="34508"/>
    <lineage>
        <taxon>Eukaryota</taxon>
        <taxon>Metazoa</taxon>
        <taxon>Ecdysozoa</taxon>
        <taxon>Nematoda</taxon>
        <taxon>Chromadorea</taxon>
        <taxon>Rhabditida</taxon>
        <taxon>Tylenchina</taxon>
        <taxon>Panagrolaimomorpha</taxon>
        <taxon>Strongyloidoidea</taxon>
        <taxon>Steinernematidae</taxon>
        <taxon>Steinernema</taxon>
    </lineage>
</organism>
<protein>
    <recommendedName>
        <fullName evidence="8">Homeobox domain-containing protein</fullName>
    </recommendedName>
</protein>
<gene>
    <name evidence="9" type="ORF">L596_028502</name>
</gene>
<dbReference type="Proteomes" id="UP000298663">
    <property type="component" value="Unassembled WGS sequence"/>
</dbReference>